<feature type="transmembrane region" description="Helical" evidence="1">
    <location>
        <begin position="217"/>
        <end position="235"/>
    </location>
</feature>
<gene>
    <name evidence="2" type="ORF">Q9295_09540</name>
</gene>
<accession>A0ABU0VY06</accession>
<keyword evidence="1" id="KW-1133">Transmembrane helix</keyword>
<keyword evidence="1" id="KW-0472">Membrane</keyword>
<evidence type="ECO:0000313" key="3">
    <source>
        <dbReference type="Proteomes" id="UP001239680"/>
    </source>
</evidence>
<evidence type="ECO:0000256" key="1">
    <source>
        <dbReference type="SAM" id="Phobius"/>
    </source>
</evidence>
<reference evidence="2 3" key="1">
    <citation type="submission" date="2023-08" db="EMBL/GenBank/DDBJ databases">
        <title>Characterization of two Paracoccaceae strains isolated from Phycosphere and proposal of Xinfangfangia lacusdiani sp. nov.</title>
        <authorList>
            <person name="Deng Y."/>
            <person name="Zhang Y.Q."/>
        </authorList>
    </citation>
    <scope>NUCLEOTIDE SEQUENCE [LARGE SCALE GENOMIC DNA]</scope>
    <source>
        <strain evidence="2 3">CPCC 101601</strain>
    </source>
</reference>
<evidence type="ECO:0000313" key="2">
    <source>
        <dbReference type="EMBL" id="MDQ2066617.1"/>
    </source>
</evidence>
<feature type="transmembrane region" description="Helical" evidence="1">
    <location>
        <begin position="51"/>
        <end position="73"/>
    </location>
</feature>
<organism evidence="2 3">
    <name type="scientific">Pseudogemmobacter lacusdianii</name>
    <dbReference type="NCBI Taxonomy" id="3069608"/>
    <lineage>
        <taxon>Bacteria</taxon>
        <taxon>Pseudomonadati</taxon>
        <taxon>Pseudomonadota</taxon>
        <taxon>Alphaproteobacteria</taxon>
        <taxon>Rhodobacterales</taxon>
        <taxon>Paracoccaceae</taxon>
        <taxon>Pseudogemmobacter</taxon>
    </lineage>
</organism>
<feature type="transmembrane region" description="Helical" evidence="1">
    <location>
        <begin position="82"/>
        <end position="100"/>
    </location>
</feature>
<feature type="transmembrane region" description="Helical" evidence="1">
    <location>
        <begin position="193"/>
        <end position="211"/>
    </location>
</feature>
<feature type="transmembrane region" description="Helical" evidence="1">
    <location>
        <begin position="106"/>
        <end position="126"/>
    </location>
</feature>
<evidence type="ECO:0008006" key="4">
    <source>
        <dbReference type="Google" id="ProtNLM"/>
    </source>
</evidence>
<dbReference type="RefSeq" id="WP_306680325.1">
    <property type="nucleotide sequence ID" value="NZ_JAVDBT010000008.1"/>
</dbReference>
<feature type="transmembrane region" description="Helical" evidence="1">
    <location>
        <begin position="163"/>
        <end position="181"/>
    </location>
</feature>
<feature type="transmembrane region" description="Helical" evidence="1">
    <location>
        <begin position="133"/>
        <end position="157"/>
    </location>
</feature>
<sequence length="238" mass="25240">MNNAIVTRAVLAFVAVLAFAISPLLFANFSGWEPSRFPVEIARHPIQPAGYAFSIWGLIYLALVVHGAFGLFARRESAEWDAVRLPLIIAAAIGFVWMPIANASPLWGTLTIWPMAAAALSAFVLADTGQDRWLLSGPLAIFAGWMSAAACVSTGVFLGGYGVLAPSTAAWLMVAVMLVIAISVQRFKPAQPLYGLTVIWALVGVVVANWADTMNVVLGASLGILLMAATVVMALRGR</sequence>
<proteinExistence type="predicted"/>
<keyword evidence="1" id="KW-0812">Transmembrane</keyword>
<comment type="caution">
    <text evidence="2">The sequence shown here is derived from an EMBL/GenBank/DDBJ whole genome shotgun (WGS) entry which is preliminary data.</text>
</comment>
<dbReference type="EMBL" id="JAVDBT010000008">
    <property type="protein sequence ID" value="MDQ2066617.1"/>
    <property type="molecule type" value="Genomic_DNA"/>
</dbReference>
<dbReference type="Proteomes" id="UP001239680">
    <property type="component" value="Unassembled WGS sequence"/>
</dbReference>
<name>A0ABU0VY06_9RHOB</name>
<keyword evidence="3" id="KW-1185">Reference proteome</keyword>
<protein>
    <recommendedName>
        <fullName evidence="4">Seryl-tRNA synthetase</fullName>
    </recommendedName>
</protein>